<dbReference type="PROSITE" id="PS51257">
    <property type="entry name" value="PROKAR_LIPOPROTEIN"/>
    <property type="match status" value="1"/>
</dbReference>
<evidence type="ECO:0000313" key="1">
    <source>
        <dbReference type="EMBL" id="TSJ73792.1"/>
    </source>
</evidence>
<keyword evidence="2" id="KW-1185">Reference proteome</keyword>
<organism evidence="1 2">
    <name type="scientific">Rariglobus hedericola</name>
    <dbReference type="NCBI Taxonomy" id="2597822"/>
    <lineage>
        <taxon>Bacteria</taxon>
        <taxon>Pseudomonadati</taxon>
        <taxon>Verrucomicrobiota</taxon>
        <taxon>Opitutia</taxon>
        <taxon>Opitutales</taxon>
        <taxon>Opitutaceae</taxon>
        <taxon>Rariglobus</taxon>
    </lineage>
</organism>
<evidence type="ECO:0000313" key="2">
    <source>
        <dbReference type="Proteomes" id="UP000315648"/>
    </source>
</evidence>
<evidence type="ECO:0008006" key="3">
    <source>
        <dbReference type="Google" id="ProtNLM"/>
    </source>
</evidence>
<dbReference type="Proteomes" id="UP000315648">
    <property type="component" value="Unassembled WGS sequence"/>
</dbReference>
<dbReference type="EMBL" id="VMBG01000009">
    <property type="protein sequence ID" value="TSJ73792.1"/>
    <property type="molecule type" value="Genomic_DNA"/>
</dbReference>
<dbReference type="RefSeq" id="WP_144354351.1">
    <property type="nucleotide sequence ID" value="NZ_CBCRVV010000056.1"/>
</dbReference>
<comment type="caution">
    <text evidence="1">The sequence shown here is derived from an EMBL/GenBank/DDBJ whole genome shotgun (WGS) entry which is preliminary data.</text>
</comment>
<sequence>MKPWLIIILVFSAGLTACKSRPYVRSESISMFSHASGGTFPAEKIAIENAKLREKIQVITKDDRADCFISADNFGYTLVTITKKKLSEKQTEEISRYAAIARNDAWQK</sequence>
<reference evidence="1 2" key="1">
    <citation type="submission" date="2019-07" db="EMBL/GenBank/DDBJ databases">
        <title>Description of 53C-WASEF.</title>
        <authorList>
            <person name="Pitt A."/>
            <person name="Hahn M.W."/>
        </authorList>
    </citation>
    <scope>NUCLEOTIDE SEQUENCE [LARGE SCALE GENOMIC DNA]</scope>
    <source>
        <strain evidence="1 2">53C-WASEF</strain>
    </source>
</reference>
<gene>
    <name evidence="1" type="ORF">FPL22_17570</name>
</gene>
<name>A0A556QAW9_9BACT</name>
<proteinExistence type="predicted"/>
<accession>A0A556QAW9</accession>
<protein>
    <recommendedName>
        <fullName evidence="3">Lipoprotein</fullName>
    </recommendedName>
</protein>
<dbReference type="AlphaFoldDB" id="A0A556QAW9"/>